<evidence type="ECO:0000313" key="2">
    <source>
        <dbReference type="Proteomes" id="UP001306508"/>
    </source>
</evidence>
<dbReference type="AlphaFoldDB" id="A0AAN7WUD5"/>
<organism evidence="1 2">
    <name type="scientific">Arxiozyma heterogenica</name>
    <dbReference type="NCBI Taxonomy" id="278026"/>
    <lineage>
        <taxon>Eukaryota</taxon>
        <taxon>Fungi</taxon>
        <taxon>Dikarya</taxon>
        <taxon>Ascomycota</taxon>
        <taxon>Saccharomycotina</taxon>
        <taxon>Saccharomycetes</taxon>
        <taxon>Saccharomycetales</taxon>
        <taxon>Saccharomycetaceae</taxon>
        <taxon>Arxiozyma</taxon>
    </lineage>
</organism>
<dbReference type="Proteomes" id="UP001306508">
    <property type="component" value="Unassembled WGS sequence"/>
</dbReference>
<keyword evidence="2" id="KW-1185">Reference proteome</keyword>
<accession>A0AAN7WUD5</accession>
<name>A0AAN7WUD5_9SACH</name>
<comment type="caution">
    <text evidence="1">The sequence shown here is derived from an EMBL/GenBank/DDBJ whole genome shotgun (WGS) entry which is preliminary data.</text>
</comment>
<gene>
    <name evidence="1" type="ORF">RI543_000380</name>
</gene>
<reference evidence="2" key="1">
    <citation type="submission" date="2023-07" db="EMBL/GenBank/DDBJ databases">
        <title>A draft genome of Kazachstania heterogenica Y-27499.</title>
        <authorList>
            <person name="Donic C."/>
            <person name="Kralova J.S."/>
            <person name="Fidel L."/>
            <person name="Ben-Dor S."/>
            <person name="Jung S."/>
        </authorList>
    </citation>
    <scope>NUCLEOTIDE SEQUENCE [LARGE SCALE GENOMIC DNA]</scope>
    <source>
        <strain evidence="2">Y27499</strain>
    </source>
</reference>
<evidence type="ECO:0000313" key="1">
    <source>
        <dbReference type="EMBL" id="KAK5782443.1"/>
    </source>
</evidence>
<protein>
    <submittedName>
        <fullName evidence="1">Uncharacterized protein</fullName>
    </submittedName>
</protein>
<sequence length="101" mass="11633">MPEDGLTEIFSRNSTRHVFSETSIISRKVSENMRDSSSTTIKNDKVVNAIEYNVDAESASVEFTQITDLGECKSIWHKIYYNYIVLDKTTLNIKIKESFFL</sequence>
<dbReference type="EMBL" id="JAWIZZ010000006">
    <property type="protein sequence ID" value="KAK5782443.1"/>
    <property type="molecule type" value="Genomic_DNA"/>
</dbReference>
<proteinExistence type="predicted"/>